<feature type="region of interest" description="Disordered" evidence="1">
    <location>
        <begin position="23"/>
        <end position="68"/>
    </location>
</feature>
<accession>A0A0G1MWN7</accession>
<gene>
    <name evidence="2" type="ORF">UW84_C0040G0006</name>
</gene>
<dbReference type="Proteomes" id="UP000034797">
    <property type="component" value="Unassembled WGS sequence"/>
</dbReference>
<feature type="compositionally biased region" description="Basic and acidic residues" evidence="1">
    <location>
        <begin position="23"/>
        <end position="39"/>
    </location>
</feature>
<protein>
    <submittedName>
        <fullName evidence="2">Uncharacterized protein</fullName>
    </submittedName>
</protein>
<evidence type="ECO:0000256" key="1">
    <source>
        <dbReference type="SAM" id="MobiDB-lite"/>
    </source>
</evidence>
<organism evidence="2 3">
    <name type="scientific">Candidatus Collierbacteria bacterium GW2011_GWA2_44_99</name>
    <dbReference type="NCBI Taxonomy" id="1618380"/>
    <lineage>
        <taxon>Bacteria</taxon>
        <taxon>Candidatus Collieribacteriota</taxon>
    </lineage>
</organism>
<comment type="caution">
    <text evidence="2">The sequence shown here is derived from an EMBL/GenBank/DDBJ whole genome shotgun (WGS) entry which is preliminary data.</text>
</comment>
<dbReference type="AlphaFoldDB" id="A0A0G1MWN7"/>
<dbReference type="EMBL" id="LCJW01000040">
    <property type="protein sequence ID" value="KKT85182.1"/>
    <property type="molecule type" value="Genomic_DNA"/>
</dbReference>
<reference evidence="2 3" key="1">
    <citation type="journal article" date="2015" name="Nature">
        <title>rRNA introns, odd ribosomes, and small enigmatic genomes across a large radiation of phyla.</title>
        <authorList>
            <person name="Brown C.T."/>
            <person name="Hug L.A."/>
            <person name="Thomas B.C."/>
            <person name="Sharon I."/>
            <person name="Castelle C.J."/>
            <person name="Singh A."/>
            <person name="Wilkins M.J."/>
            <person name="Williams K.H."/>
            <person name="Banfield J.F."/>
        </authorList>
    </citation>
    <scope>NUCLEOTIDE SEQUENCE [LARGE SCALE GENOMIC DNA]</scope>
</reference>
<evidence type="ECO:0000313" key="2">
    <source>
        <dbReference type="EMBL" id="KKT85182.1"/>
    </source>
</evidence>
<evidence type="ECO:0000313" key="3">
    <source>
        <dbReference type="Proteomes" id="UP000034797"/>
    </source>
</evidence>
<name>A0A0G1MWN7_9BACT</name>
<sequence>MSPKEKDGKLYVCVDDYTRNGKKYEGEKASEEATPKDKCSSPGKWRSYGGYDEEERRQTYAQDNSGDVSDFLQPFDIFG</sequence>
<proteinExistence type="predicted"/>